<organism evidence="1 2">
    <name type="scientific">Penicillium oxalicum (strain 114-2 / CGMCC 5302)</name>
    <name type="common">Penicillium decumbens</name>
    <dbReference type="NCBI Taxonomy" id="933388"/>
    <lineage>
        <taxon>Eukaryota</taxon>
        <taxon>Fungi</taxon>
        <taxon>Dikarya</taxon>
        <taxon>Ascomycota</taxon>
        <taxon>Pezizomycotina</taxon>
        <taxon>Eurotiomycetes</taxon>
        <taxon>Eurotiomycetidae</taxon>
        <taxon>Eurotiales</taxon>
        <taxon>Aspergillaceae</taxon>
        <taxon>Penicillium</taxon>
    </lineage>
</organism>
<dbReference type="Proteomes" id="UP000019376">
    <property type="component" value="Unassembled WGS sequence"/>
</dbReference>
<dbReference type="PhylomeDB" id="S8AKD8"/>
<name>S8AKD8_PENO1</name>
<evidence type="ECO:0000313" key="2">
    <source>
        <dbReference type="Proteomes" id="UP000019376"/>
    </source>
</evidence>
<protein>
    <submittedName>
        <fullName evidence="1">Uncharacterized protein</fullName>
    </submittedName>
</protein>
<dbReference type="OrthoDB" id="3796275at2759"/>
<dbReference type="AlphaFoldDB" id="S8AKD8"/>
<sequence>MPGKRVTVGQATRSTIPRLLVGDHHTTSTALHPLKYQAILRPWPSFRMNVQAMDAAMRWSNRTVHYTESSRRLDEEIVHVGDEHGVQGRFQQRHFESTHNELKAVGEIKVPWIKEHSLILRSDDEEELREILAQPIRYMQDSIACMVF</sequence>
<proteinExistence type="predicted"/>
<keyword evidence="2" id="KW-1185">Reference proteome</keyword>
<accession>S8AKD8</accession>
<gene>
    <name evidence="1" type="ORF">PDE_01224</name>
</gene>
<dbReference type="EMBL" id="KB644408">
    <property type="protein sequence ID" value="EPS26288.1"/>
    <property type="molecule type" value="Genomic_DNA"/>
</dbReference>
<dbReference type="HOGENOM" id="CLU_1759436_0_0_1"/>
<reference evidence="1 2" key="1">
    <citation type="journal article" date="2013" name="PLoS ONE">
        <title>Genomic and secretomic analyses reveal unique features of the lignocellulolytic enzyme system of Penicillium decumbens.</title>
        <authorList>
            <person name="Liu G."/>
            <person name="Zhang L."/>
            <person name="Wei X."/>
            <person name="Zou G."/>
            <person name="Qin Y."/>
            <person name="Ma L."/>
            <person name="Li J."/>
            <person name="Zheng H."/>
            <person name="Wang S."/>
            <person name="Wang C."/>
            <person name="Xun L."/>
            <person name="Zhao G.-P."/>
            <person name="Zhou Z."/>
            <person name="Qu Y."/>
        </authorList>
    </citation>
    <scope>NUCLEOTIDE SEQUENCE [LARGE SCALE GENOMIC DNA]</scope>
    <source>
        <strain evidence="2">114-2 / CGMCC 5302</strain>
    </source>
</reference>
<evidence type="ECO:0000313" key="1">
    <source>
        <dbReference type="EMBL" id="EPS26288.1"/>
    </source>
</evidence>